<keyword evidence="5" id="KW-1185">Reference proteome</keyword>
<dbReference type="InterPro" id="IPR002110">
    <property type="entry name" value="Ankyrin_rpt"/>
</dbReference>
<feature type="non-terminal residue" evidence="4">
    <location>
        <position position="111"/>
    </location>
</feature>
<evidence type="ECO:0000256" key="2">
    <source>
        <dbReference type="ARBA" id="ARBA00023043"/>
    </source>
</evidence>
<keyword evidence="2 3" id="KW-0040">ANK repeat</keyword>
<proteinExistence type="predicted"/>
<dbReference type="EMBL" id="CP045907">
    <property type="protein sequence ID" value="QQP35541.1"/>
    <property type="molecule type" value="Genomic_DNA"/>
</dbReference>
<dbReference type="PANTHER" id="PTHR24124:SF14">
    <property type="entry name" value="CHROMOSOME UNDETERMINED SCAFFOLD_25, WHOLE GENOME SHOTGUN SEQUENCE"/>
    <property type="match status" value="1"/>
</dbReference>
<accession>A0A7T8GQC7</accession>
<dbReference type="Proteomes" id="UP000595437">
    <property type="component" value="Chromosome 18"/>
</dbReference>
<dbReference type="GO" id="GO:0010468">
    <property type="term" value="P:regulation of gene expression"/>
    <property type="evidence" value="ECO:0007669"/>
    <property type="project" value="TreeGrafter"/>
</dbReference>
<name>A0A7T8GQC7_CALRO</name>
<dbReference type="OrthoDB" id="5314041at2759"/>
<dbReference type="PANTHER" id="PTHR24124">
    <property type="entry name" value="ANKYRIN REPEAT FAMILY A"/>
    <property type="match status" value="1"/>
</dbReference>
<evidence type="ECO:0000256" key="1">
    <source>
        <dbReference type="ARBA" id="ARBA00022737"/>
    </source>
</evidence>
<reference evidence="5" key="1">
    <citation type="submission" date="2021-01" db="EMBL/GenBank/DDBJ databases">
        <title>Caligus Genome Assembly.</title>
        <authorList>
            <person name="Gallardo-Escarate C."/>
        </authorList>
    </citation>
    <scope>NUCLEOTIDE SEQUENCE [LARGE SCALE GENOMIC DNA]</scope>
</reference>
<evidence type="ECO:0000256" key="3">
    <source>
        <dbReference type="PROSITE-ProRule" id="PRU00023"/>
    </source>
</evidence>
<dbReference type="AlphaFoldDB" id="A0A7T8GQC7"/>
<feature type="repeat" description="ANK" evidence="3">
    <location>
        <begin position="58"/>
        <end position="90"/>
    </location>
</feature>
<sequence length="111" mass="12476">SYSPISSSSLPYIPRLPSLDPQLQRLFEETLSNAKIEEVSEFLTRYSEFIDINAYDEEGQTPLQRSCQVGALPLVKLLIQYGANPGMTNREGWSPVHIASFSGNTELYSYI</sequence>
<dbReference type="GO" id="GO:0005634">
    <property type="term" value="C:nucleus"/>
    <property type="evidence" value="ECO:0007669"/>
    <property type="project" value="TreeGrafter"/>
</dbReference>
<evidence type="ECO:0000313" key="4">
    <source>
        <dbReference type="EMBL" id="QQP35541.1"/>
    </source>
</evidence>
<dbReference type="Pfam" id="PF12796">
    <property type="entry name" value="Ank_2"/>
    <property type="match status" value="1"/>
</dbReference>
<dbReference type="SUPFAM" id="SSF48403">
    <property type="entry name" value="Ankyrin repeat"/>
    <property type="match status" value="1"/>
</dbReference>
<dbReference type="PROSITE" id="PS50088">
    <property type="entry name" value="ANK_REPEAT"/>
    <property type="match status" value="1"/>
</dbReference>
<feature type="non-terminal residue" evidence="4">
    <location>
        <position position="1"/>
    </location>
</feature>
<gene>
    <name evidence="4" type="ORF">FKW44_023800</name>
</gene>
<dbReference type="PROSITE" id="PS50297">
    <property type="entry name" value="ANK_REP_REGION"/>
    <property type="match status" value="1"/>
</dbReference>
<protein>
    <submittedName>
        <fullName evidence="4">Notch-regulated ankyrin repeat-containing protein B</fullName>
    </submittedName>
</protein>
<dbReference type="InterPro" id="IPR036770">
    <property type="entry name" value="Ankyrin_rpt-contain_sf"/>
</dbReference>
<dbReference type="Gene3D" id="1.25.40.20">
    <property type="entry name" value="Ankyrin repeat-containing domain"/>
    <property type="match status" value="1"/>
</dbReference>
<organism evidence="4 5">
    <name type="scientific">Caligus rogercresseyi</name>
    <name type="common">Sea louse</name>
    <dbReference type="NCBI Taxonomy" id="217165"/>
    <lineage>
        <taxon>Eukaryota</taxon>
        <taxon>Metazoa</taxon>
        <taxon>Ecdysozoa</taxon>
        <taxon>Arthropoda</taxon>
        <taxon>Crustacea</taxon>
        <taxon>Multicrustacea</taxon>
        <taxon>Hexanauplia</taxon>
        <taxon>Copepoda</taxon>
        <taxon>Siphonostomatoida</taxon>
        <taxon>Caligidae</taxon>
        <taxon>Caligus</taxon>
    </lineage>
</organism>
<keyword evidence="1" id="KW-0677">Repeat</keyword>
<evidence type="ECO:0000313" key="5">
    <source>
        <dbReference type="Proteomes" id="UP000595437"/>
    </source>
</evidence>